<organism evidence="2 3">
    <name type="scientific">Coraliomargarita algicola</name>
    <dbReference type="NCBI Taxonomy" id="3092156"/>
    <lineage>
        <taxon>Bacteria</taxon>
        <taxon>Pseudomonadati</taxon>
        <taxon>Verrucomicrobiota</taxon>
        <taxon>Opitutia</taxon>
        <taxon>Puniceicoccales</taxon>
        <taxon>Coraliomargaritaceae</taxon>
        <taxon>Coraliomargarita</taxon>
    </lineage>
</organism>
<name>A0ABZ0RSY6_9BACT</name>
<dbReference type="Proteomes" id="UP001324993">
    <property type="component" value="Chromosome"/>
</dbReference>
<feature type="chain" id="PRO_5046409406" evidence="1">
    <location>
        <begin position="25"/>
        <end position="301"/>
    </location>
</feature>
<dbReference type="RefSeq" id="WP_319834998.1">
    <property type="nucleotide sequence ID" value="NZ_CP138858.1"/>
</dbReference>
<protein>
    <submittedName>
        <fullName evidence="2">Uncharacterized protein</fullName>
    </submittedName>
</protein>
<feature type="signal peptide" evidence="1">
    <location>
        <begin position="1"/>
        <end position="24"/>
    </location>
</feature>
<gene>
    <name evidence="2" type="ORF">SH580_10845</name>
</gene>
<evidence type="ECO:0000313" key="3">
    <source>
        <dbReference type="Proteomes" id="UP001324993"/>
    </source>
</evidence>
<evidence type="ECO:0000313" key="2">
    <source>
        <dbReference type="EMBL" id="WPJ98196.1"/>
    </source>
</evidence>
<reference evidence="2 3" key="1">
    <citation type="submission" date="2023-11" db="EMBL/GenBank/DDBJ databases">
        <title>Coraliomargarita sp. nov., isolated from marine algae.</title>
        <authorList>
            <person name="Lee J.K."/>
            <person name="Baek J.H."/>
            <person name="Kim J.M."/>
            <person name="Choi D.G."/>
            <person name="Jeon C.O."/>
        </authorList>
    </citation>
    <scope>NUCLEOTIDE SEQUENCE [LARGE SCALE GENOMIC DNA]</scope>
    <source>
        <strain evidence="2 3">J2-16</strain>
    </source>
</reference>
<evidence type="ECO:0000256" key="1">
    <source>
        <dbReference type="SAM" id="SignalP"/>
    </source>
</evidence>
<keyword evidence="1" id="KW-0732">Signal</keyword>
<dbReference type="EMBL" id="CP138858">
    <property type="protein sequence ID" value="WPJ98196.1"/>
    <property type="molecule type" value="Genomic_DNA"/>
</dbReference>
<proteinExistence type="predicted"/>
<keyword evidence="3" id="KW-1185">Reference proteome</keyword>
<accession>A0ABZ0RSY6</accession>
<sequence length="301" mass="32757">MKSKINTLASLGLLALGSTLTAQGGFVLFDNATAEIAPEQKAVRPISAPYFHEDSFVTTDVRAWYVRHDFDSDTKGVLGNGSATVMAVQVRVALTESLQFVAYKDGYTEFDDASALDDNSGWNDIGAGIKWAFIQDWENQFHMAAGIGYEFSFGDEDVLQDSDELRLWLSANKGFDKLHLGATVNAILSEDDSDSLLGNSDMLTVHLHADYYLAEWFSPVVEVNGYFAQDDSPTALAAVNFSGVDAGSLPGGDGEDTYTIAFGGELRVVDGLGLRVAYETELNDNDSLFGDRWTLSAVYEF</sequence>